<protein>
    <submittedName>
        <fullName evidence="2">Uncharacterized protein</fullName>
    </submittedName>
</protein>
<keyword evidence="3" id="KW-1185">Reference proteome</keyword>
<feature type="compositionally biased region" description="Basic and acidic residues" evidence="1">
    <location>
        <begin position="1"/>
        <end position="16"/>
    </location>
</feature>
<feature type="region of interest" description="Disordered" evidence="1">
    <location>
        <begin position="1"/>
        <end position="52"/>
    </location>
</feature>
<dbReference type="Proteomes" id="UP001290455">
    <property type="component" value="Unassembled WGS sequence"/>
</dbReference>
<organism evidence="2 3">
    <name type="scientific">Robertmurraya mangrovi</name>
    <dbReference type="NCBI Taxonomy" id="3098077"/>
    <lineage>
        <taxon>Bacteria</taxon>
        <taxon>Bacillati</taxon>
        <taxon>Bacillota</taxon>
        <taxon>Bacilli</taxon>
        <taxon>Bacillales</taxon>
        <taxon>Bacillaceae</taxon>
        <taxon>Robertmurraya</taxon>
    </lineage>
</organism>
<dbReference type="RefSeq" id="WP_322445603.1">
    <property type="nucleotide sequence ID" value="NZ_JAXOFX010000003.1"/>
</dbReference>
<comment type="caution">
    <text evidence="2">The sequence shown here is derived from an EMBL/GenBank/DDBJ whole genome shotgun (WGS) entry which is preliminary data.</text>
</comment>
<reference evidence="2 3" key="1">
    <citation type="submission" date="2023-11" db="EMBL/GenBank/DDBJ databases">
        <title>Bacillus jintuensis, isolated from a mudflat on the Beibu Gulf coast.</title>
        <authorList>
            <person name="Li M."/>
        </authorList>
    </citation>
    <scope>NUCLEOTIDE SEQUENCE [LARGE SCALE GENOMIC DNA]</scope>
    <source>
        <strain evidence="2 3">31A1R</strain>
    </source>
</reference>
<dbReference type="EMBL" id="JAXOFX010000003">
    <property type="protein sequence ID" value="MDZ5471304.1"/>
    <property type="molecule type" value="Genomic_DNA"/>
</dbReference>
<gene>
    <name evidence="2" type="ORF">SM124_06045</name>
</gene>
<proteinExistence type="predicted"/>
<evidence type="ECO:0000313" key="3">
    <source>
        <dbReference type="Proteomes" id="UP001290455"/>
    </source>
</evidence>
<evidence type="ECO:0000256" key="1">
    <source>
        <dbReference type="SAM" id="MobiDB-lite"/>
    </source>
</evidence>
<name>A0ABU5IVX2_9BACI</name>
<accession>A0ABU5IVX2</accession>
<evidence type="ECO:0000313" key="2">
    <source>
        <dbReference type="EMBL" id="MDZ5471304.1"/>
    </source>
</evidence>
<sequence>MDKQMKPNKNVGEKSNEMQPMDQGLNLVAQTFNNATGVDKGNDGKNNPNQQS</sequence>